<reference evidence="7" key="1">
    <citation type="submission" date="2025-08" db="UniProtKB">
        <authorList>
            <consortium name="RefSeq"/>
        </authorList>
    </citation>
    <scope>IDENTIFICATION</scope>
</reference>
<feature type="compositionally biased region" description="Polar residues" evidence="3">
    <location>
        <begin position="797"/>
        <end position="809"/>
    </location>
</feature>
<feature type="compositionally biased region" description="Polar residues" evidence="3">
    <location>
        <begin position="1463"/>
        <end position="1483"/>
    </location>
</feature>
<evidence type="ECO:0000256" key="3">
    <source>
        <dbReference type="SAM" id="MobiDB-lite"/>
    </source>
</evidence>
<feature type="compositionally biased region" description="Basic and acidic residues" evidence="3">
    <location>
        <begin position="1592"/>
        <end position="1601"/>
    </location>
</feature>
<feature type="compositionally biased region" description="Acidic residues" evidence="3">
    <location>
        <begin position="1342"/>
        <end position="1362"/>
    </location>
</feature>
<feature type="region of interest" description="Disordered" evidence="3">
    <location>
        <begin position="706"/>
        <end position="809"/>
    </location>
</feature>
<feature type="compositionally biased region" description="Polar residues" evidence="3">
    <location>
        <begin position="2236"/>
        <end position="2256"/>
    </location>
</feature>
<protein>
    <submittedName>
        <fullName evidence="7">LOW QUALITY PROTEIN: uncharacterized protein LOC103513125</fullName>
    </submittedName>
</protein>
<feature type="compositionally biased region" description="Acidic residues" evidence="3">
    <location>
        <begin position="1214"/>
        <end position="1252"/>
    </location>
</feature>
<gene>
    <name evidence="7" type="primary">LOC103513125</name>
</gene>
<feature type="region of interest" description="Disordered" evidence="3">
    <location>
        <begin position="2031"/>
        <end position="2051"/>
    </location>
</feature>
<feature type="domain" description="BMERB" evidence="4">
    <location>
        <begin position="2689"/>
        <end position="2731"/>
    </location>
</feature>
<dbReference type="PANTHER" id="PTHR23167">
    <property type="entry name" value="CALPONIN HOMOLOGY DOMAIN-CONTAINING PROTEIN DDB_G0272472-RELATED"/>
    <property type="match status" value="1"/>
</dbReference>
<feature type="compositionally biased region" description="Basic residues" evidence="3">
    <location>
        <begin position="333"/>
        <end position="348"/>
    </location>
</feature>
<evidence type="ECO:0000256" key="2">
    <source>
        <dbReference type="ARBA" id="ARBA00022490"/>
    </source>
</evidence>
<feature type="compositionally biased region" description="Polar residues" evidence="3">
    <location>
        <begin position="856"/>
        <end position="865"/>
    </location>
</feature>
<feature type="region of interest" description="Disordered" evidence="3">
    <location>
        <begin position="1134"/>
        <end position="1190"/>
    </location>
</feature>
<feature type="region of interest" description="Disordered" evidence="3">
    <location>
        <begin position="1775"/>
        <end position="1810"/>
    </location>
</feature>
<proteinExistence type="predicted"/>
<feature type="domain" description="[F-actin]-monooxygenase MICAL1-3-like Rossman" evidence="5">
    <location>
        <begin position="58"/>
        <end position="187"/>
    </location>
</feature>
<dbReference type="InterPro" id="IPR036188">
    <property type="entry name" value="FAD/NAD-bd_sf"/>
</dbReference>
<dbReference type="STRING" id="121845.A0A3Q0J190"/>
<feature type="compositionally biased region" description="Acidic residues" evidence="3">
    <location>
        <begin position="1134"/>
        <end position="1148"/>
    </location>
</feature>
<name>A0A3Q0J190_DIACI</name>
<sequence length="2824" mass="314833">ESLLPPPSNQDEEKIGWRAVVSPPDHPVSQYEFNVLVGADGKRNTLEGFKRKEFRGKLAIAITANFINKKTEAEARVEEISGVAFIFNQKFFKDLYAETGIDLENIVYYKDDTHYFVMTAKKQSLLDKGVILNDFADTARLLSQDNIDKEALKEYARQAADFSTEYNLPHLEFAVNHYGQSDVAMFDFTSMYAAENACRFLERNGHKLLMTLVGDSLLEPFWPTGSGCARGFLSSMDACWAIRSWAAGILNPIEVLAERESIYRILGQTTPENLHRDHASYSLDPTTRYPNLNQRTVLPVQVKGLYDTDDPSTLELYLKAPSTLLAPGADQPKKRRRRDLLHSPRRGLRQSESSIRAITSPPLSLSCSLDSLHVCSSPPPHSNRPSLSPNFVPSPIPLHRHQCKFPSNQYKFPSNRYKYPSSQCKSPSNQCKCPFNRCKSPFNRCKFPFPQCKYPSNQSKSPSNQYKSPSNQCKFPSNQCKFPSNQCDPSSFSPSLNVPVSFSSHLNRAAPPSPQKDLSSKRFGPSLSPCFDSSPLSPHLEEPSVSHDASTPLAFDDHSPSPPGNDSPSPLSLYQRPPLCPYHESKPSPPYGPNSSPIYLLGDESPPLGDESPPLFNESSPSPHSSRLVRAMNTTKKSSFERILHQFKNHSSGLETTRASRIRNILSRRSCRVEVKSLALNFQHEPTTGRGMNRERACGNTAHVRNKGKEREFARKNRKSGNKSVRKTGKERETVRKSGSTNKFVRKGKRYTNKSVRNSGSPMKAVRSSDNESPDRIYVRNSRDRSNSQDSTENRRGSSSMLSNTCDDNNNPACVDTNTGCNRWRNDNLDLDTECNRSTSHLDKSADQDLEDFDQSGPSLDDSQVMKSRCKQLSVVKPQYKKLHVNKSYCKQFPRSQYRSYVTKSKRKALSPQRVQSYATPSQYFTSQSTQDKSANVNSSFSDRVKEIEQKIFHPEREVRAHSGIKTGGLDEDISGRVRNLEEKFRGGVSPGRKPKDLYRAIGKIEKTDWNVKEIEKKIEENKYGKSTKPHSERVPKWSKQQFEDKFSAVERKLRKKVLQKKIQTPKVHKVMGSDLFLVSHQDEIVNNDYIYIISSDSKNNIRVIHSNKNDDAALVKEEQSERDGTPERIEIEVDGDEVPSVMDEDEWTDRNFGASCAENSGDSSEESSDEDDETEEYSEALDVPLNADETLRLAENWTRKYAATNGDNGSGDEGTEEESGSEDESEEEEPFSYQESDSEEDEESTATEGEEEIKAREMRKQEVCLQVPDRVLPTDSDTEVNPPSIPSPIDSVAPGLISSPPCVSPPVGSIEPSLSSPDIDSLLLDSPLSNSQEKLFESLVAEEEGGYQTEDDSYDALEEDGAPPGRAKSLDALDELPASESIENLFKGLHAAEVTKSTENFFTEVESLDKLQRQLHYGEKEEVRPVERRRRVSRPDNPEFDALYDSVVREVKTKAEAKSLAPDSNVNANLLSSDYSDTSRPVTPNLPVVNGKILVSIKPKQRSKSRSRTPEVNGDQTPNERVKVRRKSRSKTPDLHNDPVCDKDNVAVSAGGDPPEEPELQKAKRSKSRSQTPDNSLMSHTISTDSEFERDETTPKHEVPDIVISETVHTKRLEAPQRVQLNGKLPEPSQVPLKPLVSSDFKVPVRPLPLINPNKGDYNLNKTQSTEGIASKLSLELKKKYLFGAQDSGSNVRKSGSTSILDTKFKSFVNQISEAQKLLNPAPEPSVTMQAFLQGADKIKQTPLPLPLIPAPGLRKEKELKHVEEFPHVCVLGEKSDSPSVPPVPDTDSIVPSDKDNVEAENDARPRSPVHETSIIVPDVDLKKSKFNEITNNWEDIEQKDASSSEDEMEVEEDKCQEVQDNMEEAAQSDTTLSSDDVSTLSSYEEIVSDTTLSSDDVSTLSSYEENSKAQNKVHMSPPKVEIHNSKGELLIEENCPHTEVVDLVQSNLVKNSADRMNTSMPDVCQVPLGARNSSSSPESDDKTGSKSVENLTSSASNSFNAKIISVPADEHTGSVLKQVNHTSELFATEVKSNGRDSPASPVSESITTGALTETELSDWAREEEPMSEILDDSEFKHINTRNITFRRHQKPKTPKKTLNLRGVAAKIAKSEEFDEFPHVCGKLSPTTTSSDQVYPLATSSSLVLTNVDNIEFMDTGNEDSSTEEAEEVNRGYVQFVNNNTDEDSELSTPLAAEPSVPYKLLDVNPNDEDENSHVTTTTTSDMTTVKSNHVTELNPSLEPVNNETNPSDNVTSDVSKNHPVLELNTPVVEAKNDIVINSVTSALKTEPPSPSDTTSKAYQDYVQRFQGRISPFSNARDSIDIRKSRKHSKTSMSEVVAKEDLKEEDEKENLPSPTGKPSTSKKLEELNRERTKQKDLIHEMVMNKLIAEGKSPTDRKSKRSSRGSFSPLGLSGSQNLNHPVLNGNDHLRTCPITNNFKESTPYAQPDRKSKRSSRGSFSPLGLSGSQNLNHPVLNGNDHLRTCPITNNFKESTPYAQPSLESYERTNQIKDDQTANQNTDAALLSNDEITPTNENRALPGHAPRATPTSLDLFSTPMTSLRSRPMSMHSPPSVYTTPTVYSLPSTPSHPVETFSLPDIPKAVGADDVFQTPKRPPRSKQDFQELRNSARARAKLLSDSQLGLSPEEKLKLLKQKIAQRRLVQSETDSYHSPRGESNPSPLASSTCTSSQKVNNKTEEDVATEGRIIQEMLDIVQQRNNLVSLLESDRQRYLSFFFTQSMHEISAFDTRTLHTPLKHSRTMVVSTVDSGSGDNKTEEDVATEGRIIQEMLDIVQQRNNLVSICSCELTEFSNYCLYYGPDSWST</sequence>
<evidence type="ECO:0000259" key="5">
    <source>
        <dbReference type="Pfam" id="PF25413"/>
    </source>
</evidence>
<feature type="compositionally biased region" description="Basic and acidic residues" evidence="3">
    <location>
        <begin position="1532"/>
        <end position="1546"/>
    </location>
</feature>
<feature type="compositionally biased region" description="Basic and acidic residues" evidence="3">
    <location>
        <begin position="2363"/>
        <end position="2380"/>
    </location>
</feature>
<feature type="non-terminal residue" evidence="7">
    <location>
        <position position="1"/>
    </location>
</feature>
<dbReference type="Proteomes" id="UP000079169">
    <property type="component" value="Unplaced"/>
</dbReference>
<dbReference type="GO" id="GO:0005737">
    <property type="term" value="C:cytoplasm"/>
    <property type="evidence" value="ECO:0007669"/>
    <property type="project" value="UniProtKB-SubCell"/>
</dbReference>
<dbReference type="InterPro" id="IPR050540">
    <property type="entry name" value="F-actin_Monoox_Mical"/>
</dbReference>
<organism evidence="6 7">
    <name type="scientific">Diaphorina citri</name>
    <name type="common">Asian citrus psyllid</name>
    <dbReference type="NCBI Taxonomy" id="121845"/>
    <lineage>
        <taxon>Eukaryota</taxon>
        <taxon>Metazoa</taxon>
        <taxon>Ecdysozoa</taxon>
        <taxon>Arthropoda</taxon>
        <taxon>Hexapoda</taxon>
        <taxon>Insecta</taxon>
        <taxon>Pterygota</taxon>
        <taxon>Neoptera</taxon>
        <taxon>Paraneoptera</taxon>
        <taxon>Hemiptera</taxon>
        <taxon>Sternorrhyncha</taxon>
        <taxon>Psylloidea</taxon>
        <taxon>Psyllidae</taxon>
        <taxon>Diaphorininae</taxon>
        <taxon>Diaphorina</taxon>
    </lineage>
</organism>
<dbReference type="PANTHER" id="PTHR23167:SF54">
    <property type="entry name" value="[F-ACTIN]-MONOOXYGENASE MICAL"/>
    <property type="match status" value="1"/>
</dbReference>
<dbReference type="InterPro" id="IPR022735">
    <property type="entry name" value="bMERB_dom"/>
</dbReference>
<keyword evidence="6" id="KW-1185">Reference proteome</keyword>
<feature type="region of interest" description="Disordered" evidence="3">
    <location>
        <begin position="2322"/>
        <end position="2476"/>
    </location>
</feature>
<feature type="region of interest" description="Disordered" evidence="3">
    <location>
        <begin position="2236"/>
        <end position="2257"/>
    </location>
</feature>
<dbReference type="PaxDb" id="121845-A0A3Q0J190"/>
<dbReference type="KEGG" id="dci:103513125"/>
<dbReference type="Gene3D" id="3.50.50.60">
    <property type="entry name" value="FAD/NAD(P)-binding domain"/>
    <property type="match status" value="1"/>
</dbReference>
<feature type="compositionally biased region" description="Basic residues" evidence="3">
    <location>
        <begin position="716"/>
        <end position="727"/>
    </location>
</feature>
<feature type="region of interest" description="Disordered" evidence="3">
    <location>
        <begin position="2662"/>
        <end position="2698"/>
    </location>
</feature>
<dbReference type="Pfam" id="PF25413">
    <property type="entry name" value="Rossman_Mical"/>
    <property type="match status" value="1"/>
</dbReference>
<evidence type="ECO:0000313" key="6">
    <source>
        <dbReference type="Proteomes" id="UP000079169"/>
    </source>
</evidence>
<dbReference type="InterPro" id="IPR057494">
    <property type="entry name" value="Rossman_Mical"/>
</dbReference>
<feature type="compositionally biased region" description="Basic and acidic residues" evidence="3">
    <location>
        <begin position="1794"/>
        <end position="1810"/>
    </location>
</feature>
<feature type="region of interest" description="Disordered" evidence="3">
    <location>
        <begin position="1959"/>
        <end position="1994"/>
    </location>
</feature>
<feature type="compositionally biased region" description="Acidic residues" evidence="3">
    <location>
        <begin position="1845"/>
        <end position="1856"/>
    </location>
</feature>
<feature type="compositionally biased region" description="Basic and acidic residues" evidence="3">
    <location>
        <begin position="767"/>
        <end position="796"/>
    </location>
</feature>
<accession>A0A3Q0J190</accession>
<dbReference type="Pfam" id="PF12130">
    <property type="entry name" value="bMERB_dom"/>
    <property type="match status" value="1"/>
</dbReference>
<feature type="compositionally biased region" description="Basic and acidic residues" evidence="3">
    <location>
        <begin position="1253"/>
        <end position="1263"/>
    </location>
</feature>
<comment type="subcellular location">
    <subcellularLocation>
        <location evidence="1">Cytoplasm</location>
    </subcellularLocation>
</comment>
<feature type="region of interest" description="Disordered" evidence="3">
    <location>
        <begin position="1202"/>
        <end position="1326"/>
    </location>
</feature>
<feature type="region of interest" description="Disordered" evidence="3">
    <location>
        <begin position="1342"/>
        <end position="1370"/>
    </location>
</feature>
<feature type="compositionally biased region" description="Low complexity" evidence="3">
    <location>
        <begin position="1299"/>
        <end position="1326"/>
    </location>
</feature>
<feature type="compositionally biased region" description="Polar residues" evidence="3">
    <location>
        <begin position="2353"/>
        <end position="2362"/>
    </location>
</feature>
<feature type="compositionally biased region" description="Polar residues" evidence="3">
    <location>
        <begin position="2433"/>
        <end position="2444"/>
    </location>
</feature>
<evidence type="ECO:0000313" key="7">
    <source>
        <dbReference type="RefSeq" id="XP_026682221.1"/>
    </source>
</evidence>
<feature type="compositionally biased region" description="Polar residues" evidence="3">
    <location>
        <begin position="1570"/>
        <end position="1586"/>
    </location>
</feature>
<dbReference type="RefSeq" id="XP_026682221.1">
    <property type="nucleotide sequence ID" value="XM_026826420.1"/>
</dbReference>
<feature type="compositionally biased region" description="Acidic residues" evidence="3">
    <location>
        <begin position="1164"/>
        <end position="1180"/>
    </location>
</feature>
<feature type="region of interest" description="Disordered" evidence="3">
    <location>
        <begin position="1457"/>
        <end position="1610"/>
    </location>
</feature>
<feature type="compositionally biased region" description="Polar residues" evidence="3">
    <location>
        <begin position="2674"/>
        <end position="2693"/>
    </location>
</feature>
<feature type="region of interest" description="Disordered" evidence="3">
    <location>
        <begin position="534"/>
        <end position="628"/>
    </location>
</feature>
<feature type="compositionally biased region" description="Polar residues" evidence="3">
    <location>
        <begin position="2042"/>
        <end position="2051"/>
    </location>
</feature>
<feature type="region of interest" description="Disordered" evidence="3">
    <location>
        <begin position="841"/>
        <end position="865"/>
    </location>
</feature>
<evidence type="ECO:0000259" key="4">
    <source>
        <dbReference type="Pfam" id="PF12130"/>
    </source>
</evidence>
<feature type="region of interest" description="Disordered" evidence="3">
    <location>
        <begin position="1835"/>
        <end position="1856"/>
    </location>
</feature>
<feature type="region of interest" description="Disordered" evidence="3">
    <location>
        <begin position="1420"/>
        <end position="1441"/>
    </location>
</feature>
<feature type="region of interest" description="Disordered" evidence="3">
    <location>
        <begin position="2524"/>
        <end position="2554"/>
    </location>
</feature>
<feature type="region of interest" description="Disordered" evidence="3">
    <location>
        <begin position="325"/>
        <end position="355"/>
    </location>
</feature>
<dbReference type="GeneID" id="103513125"/>
<keyword evidence="2" id="KW-0963">Cytoplasm</keyword>
<evidence type="ECO:0000256" key="1">
    <source>
        <dbReference type="ARBA" id="ARBA00004496"/>
    </source>
</evidence>